<keyword evidence="1" id="KW-0472">Membrane</keyword>
<organism evidence="2">
    <name type="scientific">bioreactor metagenome</name>
    <dbReference type="NCBI Taxonomy" id="1076179"/>
    <lineage>
        <taxon>unclassified sequences</taxon>
        <taxon>metagenomes</taxon>
        <taxon>ecological metagenomes</taxon>
    </lineage>
</organism>
<name>A0A645GZV6_9ZZZZ</name>
<comment type="caution">
    <text evidence="2">The sequence shown here is derived from an EMBL/GenBank/DDBJ whole genome shotgun (WGS) entry which is preliminary data.</text>
</comment>
<keyword evidence="1" id="KW-1133">Transmembrane helix</keyword>
<dbReference type="EMBL" id="VSSQ01080353">
    <property type="protein sequence ID" value="MPN29584.1"/>
    <property type="molecule type" value="Genomic_DNA"/>
</dbReference>
<evidence type="ECO:0000256" key="1">
    <source>
        <dbReference type="SAM" id="Phobius"/>
    </source>
</evidence>
<evidence type="ECO:0008006" key="3">
    <source>
        <dbReference type="Google" id="ProtNLM"/>
    </source>
</evidence>
<feature type="transmembrane region" description="Helical" evidence="1">
    <location>
        <begin position="120"/>
        <end position="144"/>
    </location>
</feature>
<keyword evidence="1" id="KW-0812">Transmembrane</keyword>
<sequence length="163" mass="18306">MRTDVAAITSLNDLFLLWLGSSLQVMLLIAVIVFSLNLLYNLLDAYRLIPKLSKGIEPLLRFFGLPSTTGFLWLIGYIVGLAYGGALMMDQMKEGKVNRTDTNLLNYHLAMSHSVLEDNILFIALGVSVWWILGVRLLVAWIVVWGRRVVLRLRFGGTGLRVV</sequence>
<gene>
    <name evidence="2" type="ORF">SDC9_177037</name>
</gene>
<proteinExistence type="predicted"/>
<feature type="transmembrane region" description="Helical" evidence="1">
    <location>
        <begin position="15"/>
        <end position="39"/>
    </location>
</feature>
<evidence type="ECO:0000313" key="2">
    <source>
        <dbReference type="EMBL" id="MPN29584.1"/>
    </source>
</evidence>
<reference evidence="2" key="1">
    <citation type="submission" date="2019-08" db="EMBL/GenBank/DDBJ databases">
        <authorList>
            <person name="Kucharzyk K."/>
            <person name="Murdoch R.W."/>
            <person name="Higgins S."/>
            <person name="Loffler F."/>
        </authorList>
    </citation>
    <scope>NUCLEOTIDE SEQUENCE</scope>
</reference>
<feature type="transmembrane region" description="Helical" evidence="1">
    <location>
        <begin position="59"/>
        <end position="83"/>
    </location>
</feature>
<accession>A0A645GZV6</accession>
<protein>
    <recommendedName>
        <fullName evidence="3">Nucleoside transporter/FeoB GTPase Gate domain-containing protein</fullName>
    </recommendedName>
</protein>
<dbReference type="AlphaFoldDB" id="A0A645GZV6"/>